<dbReference type="PANTHER" id="PTHR35716">
    <property type="entry name" value="OS05G0574700 PROTEIN-RELATED"/>
    <property type="match status" value="1"/>
</dbReference>
<evidence type="ECO:0000313" key="3">
    <source>
        <dbReference type="Proteomes" id="UP000220102"/>
    </source>
</evidence>
<keyword evidence="3" id="KW-1185">Reference proteome</keyword>
<dbReference type="AlphaFoldDB" id="A0A2A8D1Y8"/>
<dbReference type="Proteomes" id="UP000220102">
    <property type="component" value="Unassembled WGS sequence"/>
</dbReference>
<comment type="caution">
    <text evidence="2">The sequence shown here is derived from an EMBL/GenBank/DDBJ whole genome shotgun (WGS) entry which is preliminary data.</text>
</comment>
<feature type="transmembrane region" description="Helical" evidence="1">
    <location>
        <begin position="12"/>
        <end position="29"/>
    </location>
</feature>
<protein>
    <submittedName>
        <fullName evidence="2">DUF4864 domain-containing protein</fullName>
    </submittedName>
</protein>
<keyword evidence="1" id="KW-1133">Transmembrane helix</keyword>
<dbReference type="EMBL" id="PDEQ01000001">
    <property type="protein sequence ID" value="PEN14833.1"/>
    <property type="molecule type" value="Genomic_DNA"/>
</dbReference>
<organism evidence="2 3">
    <name type="scientific">Longibacter salinarum</name>
    <dbReference type="NCBI Taxonomy" id="1850348"/>
    <lineage>
        <taxon>Bacteria</taxon>
        <taxon>Pseudomonadati</taxon>
        <taxon>Rhodothermota</taxon>
        <taxon>Rhodothermia</taxon>
        <taxon>Rhodothermales</taxon>
        <taxon>Salisaetaceae</taxon>
        <taxon>Longibacter</taxon>
    </lineage>
</organism>
<accession>A0A2A8D1Y8</accession>
<reference evidence="2 3" key="1">
    <citation type="submission" date="2017-10" db="EMBL/GenBank/DDBJ databases">
        <title>Draft genome of Longibacter Salinarum.</title>
        <authorList>
            <person name="Goh K.M."/>
            <person name="Shamsir M.S."/>
            <person name="Lim S.W."/>
        </authorList>
    </citation>
    <scope>NUCLEOTIDE SEQUENCE [LARGE SCALE GENOMIC DNA]</scope>
    <source>
        <strain evidence="2 3">KCTC 52045</strain>
    </source>
</reference>
<proteinExistence type="predicted"/>
<sequence length="176" mass="19015">MDLVPLQSRSTLPVFVVLVTGLILACIPAETRGAMPSVAPDSLPGPSPSLTPVEVVQTQVEALKQNNAPFEGAGVETAYRFASPKSRAETGQLTQFRALFASAPYGPMLDHITAEYSEPQVTGDIARVGVIVITETGDRVSYLFQLERQSYPPYEDCWMTDAVVPVKKEDRTSVGT</sequence>
<evidence type="ECO:0000313" key="2">
    <source>
        <dbReference type="EMBL" id="PEN14833.1"/>
    </source>
</evidence>
<evidence type="ECO:0000256" key="1">
    <source>
        <dbReference type="SAM" id="Phobius"/>
    </source>
</evidence>
<keyword evidence="1" id="KW-0812">Transmembrane</keyword>
<dbReference type="InterPro" id="IPR032347">
    <property type="entry name" value="DUF4864"/>
</dbReference>
<dbReference type="OrthoDB" id="850536at2"/>
<keyword evidence="1" id="KW-0472">Membrane</keyword>
<name>A0A2A8D1Y8_9BACT</name>
<dbReference type="Pfam" id="PF16156">
    <property type="entry name" value="DUF4864"/>
    <property type="match status" value="1"/>
</dbReference>
<gene>
    <name evidence="2" type="ORF">CRI94_00615</name>
</gene>